<keyword evidence="3" id="KW-0449">Lipoprotein</keyword>
<evidence type="ECO:0000256" key="1">
    <source>
        <dbReference type="ARBA" id="ARBA00022729"/>
    </source>
</evidence>
<dbReference type="SUPFAM" id="SSF89392">
    <property type="entry name" value="Prokaryotic lipoproteins and lipoprotein localization factors"/>
    <property type="match status" value="1"/>
</dbReference>
<proteinExistence type="predicted"/>
<comment type="caution">
    <text evidence="3">The sequence shown here is derived from an EMBL/GenBank/DDBJ whole genome shotgun (WGS) entry which is preliminary data.</text>
</comment>
<keyword evidence="4" id="KW-1185">Reference proteome</keyword>
<dbReference type="InterPro" id="IPR029046">
    <property type="entry name" value="LolA/LolB/LppX"/>
</dbReference>
<dbReference type="Pfam" id="PF03548">
    <property type="entry name" value="LolA"/>
    <property type="match status" value="1"/>
</dbReference>
<name>A0A4R3KNR2_9SPHI</name>
<dbReference type="AlphaFoldDB" id="A0A4R3KNR2"/>
<dbReference type="PANTHER" id="PTHR35869:SF1">
    <property type="entry name" value="OUTER-MEMBRANE LIPOPROTEIN CARRIER PROTEIN"/>
    <property type="match status" value="1"/>
</dbReference>
<dbReference type="EMBL" id="SMAD01000012">
    <property type="protein sequence ID" value="TCS85456.1"/>
    <property type="molecule type" value="Genomic_DNA"/>
</dbReference>
<feature type="chain" id="PRO_5020577534" evidence="2">
    <location>
        <begin position="20"/>
        <end position="219"/>
    </location>
</feature>
<reference evidence="3 4" key="1">
    <citation type="submission" date="2019-03" db="EMBL/GenBank/DDBJ databases">
        <title>Genomic Encyclopedia of Type Strains, Phase IV (KMG-IV): sequencing the most valuable type-strain genomes for metagenomic binning, comparative biology and taxonomic classification.</title>
        <authorList>
            <person name="Goeker M."/>
        </authorList>
    </citation>
    <scope>NUCLEOTIDE SEQUENCE [LARGE SCALE GENOMIC DNA]</scope>
    <source>
        <strain evidence="3 4">DSM 21100</strain>
    </source>
</reference>
<sequence>MLTIAILAAGPLMLFTAHAAWSQPANDPEAKEILDAVSAKYRAHDYIKAVFSYTFNSPSENVTQTEEGSLYVQPGGNKYRVKVAGQEMISNGTTSWVYLPEVNEVQVSDAAAGSGELNPAQLFTLHEKGFKYVLKGESNIDGKQVHLIDLVPLESSPYSKIELAVEKSASLIRQLKVFDKNGNHYIYKIKTINFNPDPDSDFFTFSKADHPGVEVVDLR</sequence>
<organism evidence="3 4">
    <name type="scientific">Anseongella ginsenosidimutans</name>
    <dbReference type="NCBI Taxonomy" id="496056"/>
    <lineage>
        <taxon>Bacteria</taxon>
        <taxon>Pseudomonadati</taxon>
        <taxon>Bacteroidota</taxon>
        <taxon>Sphingobacteriia</taxon>
        <taxon>Sphingobacteriales</taxon>
        <taxon>Sphingobacteriaceae</taxon>
        <taxon>Anseongella</taxon>
    </lineage>
</organism>
<dbReference type="PANTHER" id="PTHR35869">
    <property type="entry name" value="OUTER-MEMBRANE LIPOPROTEIN CARRIER PROTEIN"/>
    <property type="match status" value="1"/>
</dbReference>
<keyword evidence="1 2" id="KW-0732">Signal</keyword>
<protein>
    <submittedName>
        <fullName evidence="3">Outer membrane lipoprotein-sorting protein</fullName>
    </submittedName>
</protein>
<evidence type="ECO:0000313" key="3">
    <source>
        <dbReference type="EMBL" id="TCS85456.1"/>
    </source>
</evidence>
<accession>A0A4R3KNR2</accession>
<dbReference type="CDD" id="cd16325">
    <property type="entry name" value="LolA"/>
    <property type="match status" value="1"/>
</dbReference>
<dbReference type="Proteomes" id="UP000295807">
    <property type="component" value="Unassembled WGS sequence"/>
</dbReference>
<dbReference type="InterPro" id="IPR004564">
    <property type="entry name" value="OM_lipoprot_carrier_LolA-like"/>
</dbReference>
<evidence type="ECO:0000313" key="4">
    <source>
        <dbReference type="Proteomes" id="UP000295807"/>
    </source>
</evidence>
<dbReference type="RefSeq" id="WP_158640602.1">
    <property type="nucleotide sequence ID" value="NZ_CP042432.1"/>
</dbReference>
<evidence type="ECO:0000256" key="2">
    <source>
        <dbReference type="SAM" id="SignalP"/>
    </source>
</evidence>
<dbReference type="Gene3D" id="2.50.20.10">
    <property type="entry name" value="Lipoprotein localisation LolA/LolB/LppX"/>
    <property type="match status" value="1"/>
</dbReference>
<feature type="signal peptide" evidence="2">
    <location>
        <begin position="1"/>
        <end position="19"/>
    </location>
</feature>
<gene>
    <name evidence="3" type="ORF">EDD80_11229</name>
</gene>